<protein>
    <recommendedName>
        <fullName evidence="5">Pyrroloquinoline-quinone binding quinoprotein</fullName>
    </recommendedName>
</protein>
<evidence type="ECO:0008006" key="5">
    <source>
        <dbReference type="Google" id="ProtNLM"/>
    </source>
</evidence>
<gene>
    <name evidence="3" type="ORF">N5P18_06900</name>
</gene>
<feature type="region of interest" description="Disordered" evidence="1">
    <location>
        <begin position="420"/>
        <end position="454"/>
    </location>
</feature>
<dbReference type="RefSeq" id="WP_338539108.1">
    <property type="nucleotide sequence ID" value="NZ_CP104874.1"/>
</dbReference>
<proteinExistence type="predicted"/>
<keyword evidence="2" id="KW-1133">Transmembrane helix</keyword>
<keyword evidence="2" id="KW-0812">Transmembrane</keyword>
<keyword evidence="4" id="KW-1185">Reference proteome</keyword>
<organism evidence="3 4">
    <name type="scientific">Janibacter terrae</name>
    <dbReference type="NCBI Taxonomy" id="103817"/>
    <lineage>
        <taxon>Bacteria</taxon>
        <taxon>Bacillati</taxon>
        <taxon>Actinomycetota</taxon>
        <taxon>Actinomycetes</taxon>
        <taxon>Micrococcales</taxon>
        <taxon>Intrasporangiaceae</taxon>
        <taxon>Janibacter</taxon>
    </lineage>
</organism>
<dbReference type="EMBL" id="CP104874">
    <property type="protein sequence ID" value="WWF06591.1"/>
    <property type="molecule type" value="Genomic_DNA"/>
</dbReference>
<feature type="transmembrane region" description="Helical" evidence="2">
    <location>
        <begin position="23"/>
        <end position="44"/>
    </location>
</feature>
<accession>A0ABZ2FHH3</accession>
<reference evidence="3 4" key="1">
    <citation type="submission" date="2022-09" db="EMBL/GenBank/DDBJ databases">
        <title>Complete genome sequence of Janibacter terrae strain COS04-44, PCL-degrading bacteria isolated from oil spilled coast.</title>
        <authorList>
            <person name="Park H."/>
            <person name="Kim J.Y."/>
            <person name="An S.H."/>
            <person name="Lee C.M."/>
            <person name="Weon H.-Y."/>
        </authorList>
    </citation>
    <scope>NUCLEOTIDE SEQUENCE [LARGE SCALE GENOMIC DNA]</scope>
    <source>
        <strain evidence="3 4">COS04-44</strain>
    </source>
</reference>
<dbReference type="SUPFAM" id="SSF75011">
    <property type="entry name" value="3-carboxy-cis,cis-mucoante lactonizing enzyme"/>
    <property type="match status" value="1"/>
</dbReference>
<feature type="compositionally biased region" description="Basic and acidic residues" evidence="1">
    <location>
        <begin position="428"/>
        <end position="442"/>
    </location>
</feature>
<sequence length="454" mass="47974">MTEQGARAAEGTAGSEPRRRATWLRVVSGGVVALALAVAGIFALRAEGRPVHDVALTDGSVWVSGGTTGYWGRVNTGAHSLDLILHGAGEKDAEDLRPDILQDGRNAVGITGDRRLVAVDSRTGEPLEGEVQLPQPHYPSGTPFERPDLVALQGNTIAAVDHDTGRIWAKRLDPKGGTPITDLLETGLVDTVGPGAAITVSVDGDIMAVSAESGTVVEIPAKGEGFGPPRRADAGFSGSRAADITAVGDTWVVLDLETGRIHAEGLPEPQSLPDGTQETPGVTLSLALLQQAGPEADVVAYQTIDDAGLVPIRDDLDQVPQDQVVSGIDQKRTRDRFQKISRPAINGDCLYAAWGDRSTIRWGRSCGGRAEGTSALELVGNATRREGVVFRTNRGQILLNDLDTGRVFDIALTGDVRIDTWPGGAPRSEPERWISPVQRDRPTPPTTTSTTKTG</sequence>
<evidence type="ECO:0000313" key="3">
    <source>
        <dbReference type="EMBL" id="WWF06591.1"/>
    </source>
</evidence>
<evidence type="ECO:0000313" key="4">
    <source>
        <dbReference type="Proteomes" id="UP001381003"/>
    </source>
</evidence>
<keyword evidence="2" id="KW-0472">Membrane</keyword>
<evidence type="ECO:0000256" key="2">
    <source>
        <dbReference type="SAM" id="Phobius"/>
    </source>
</evidence>
<evidence type="ECO:0000256" key="1">
    <source>
        <dbReference type="SAM" id="MobiDB-lite"/>
    </source>
</evidence>
<dbReference type="Proteomes" id="UP001381003">
    <property type="component" value="Chromosome"/>
</dbReference>
<name>A0ABZ2FHH3_9MICO</name>